<feature type="transmembrane region" description="Helical" evidence="7">
    <location>
        <begin position="82"/>
        <end position="102"/>
    </location>
</feature>
<keyword evidence="2" id="KW-0813">Transport</keyword>
<evidence type="ECO:0000256" key="7">
    <source>
        <dbReference type="SAM" id="Phobius"/>
    </source>
</evidence>
<dbReference type="OrthoDB" id="5494559at2"/>
<dbReference type="PROSITE" id="PS50850">
    <property type="entry name" value="MFS"/>
    <property type="match status" value="1"/>
</dbReference>
<evidence type="ECO:0000256" key="4">
    <source>
        <dbReference type="ARBA" id="ARBA00022692"/>
    </source>
</evidence>
<keyword evidence="6 7" id="KW-0472">Membrane</keyword>
<comment type="subcellular location">
    <subcellularLocation>
        <location evidence="1">Cell inner membrane</location>
        <topology evidence="1">Multi-pass membrane protein</topology>
    </subcellularLocation>
</comment>
<dbReference type="KEGG" id="eke:EK0264_14970"/>
<feature type="domain" description="Major facilitator superfamily (MFS) profile" evidence="8">
    <location>
        <begin position="219"/>
        <end position="409"/>
    </location>
</feature>
<protein>
    <submittedName>
        <fullName evidence="9">MFS transporter</fullName>
    </submittedName>
</protein>
<keyword evidence="3" id="KW-1003">Cell membrane</keyword>
<feature type="transmembrane region" description="Helical" evidence="7">
    <location>
        <begin position="226"/>
        <end position="247"/>
    </location>
</feature>
<feature type="transmembrane region" description="Helical" evidence="7">
    <location>
        <begin position="289"/>
        <end position="314"/>
    </location>
</feature>
<dbReference type="InterPro" id="IPR010290">
    <property type="entry name" value="TM_effector"/>
</dbReference>
<dbReference type="InParanoid" id="A0A7L4YQX8"/>
<feature type="transmembrane region" description="Helical" evidence="7">
    <location>
        <begin position="49"/>
        <end position="70"/>
    </location>
</feature>
<dbReference type="PANTHER" id="PTHR23513">
    <property type="entry name" value="INTEGRAL MEMBRANE EFFLUX PROTEIN-RELATED"/>
    <property type="match status" value="1"/>
</dbReference>
<gene>
    <name evidence="9" type="ORF">EK0264_14970</name>
</gene>
<evidence type="ECO:0000256" key="1">
    <source>
        <dbReference type="ARBA" id="ARBA00004429"/>
    </source>
</evidence>
<evidence type="ECO:0000256" key="5">
    <source>
        <dbReference type="ARBA" id="ARBA00022989"/>
    </source>
</evidence>
<dbReference type="CDD" id="cd06173">
    <property type="entry name" value="MFS_MefA_like"/>
    <property type="match status" value="1"/>
</dbReference>
<evidence type="ECO:0000256" key="2">
    <source>
        <dbReference type="ARBA" id="ARBA00022448"/>
    </source>
</evidence>
<dbReference type="GO" id="GO:0022857">
    <property type="term" value="F:transmembrane transporter activity"/>
    <property type="evidence" value="ECO:0007669"/>
    <property type="project" value="InterPro"/>
</dbReference>
<sequence>MRSLLIDLRPLREHPAWRRLWFGTTLNTLGGLIGDVAVLFLVWEWTRSTAVVGALALARAAPAIALVLVGGQIADRMDRRRLVLVCTWAQILLTAGLAVQAALDFRSIPLLFGLVAVRAAFASIAAPARRTFTPNLLGPSMLPAGVALDVIAFQIGLLAGPAIGGVIAGAWGVAWCLAIDALTYLGSLYGVLGLPSMRPEPSDEAPGWRRAIAGAKHVMKTPVLRGAFVTDLAATILVMPVSLFPAVNDLRFGGRPETLGLFMSAVAVGGVLASLLSGRSSRSRRPGRVMLVAAACWALGLLGFGLADVLWLALLGLAVAGAADTLSVTSRGTIVQLQTPDSLRGRVTALDHLVGATGPDVGNMRGGFVASLTSVPFALVSGPVACLAVLGVVAWRNPSVRRYTPPGAD</sequence>
<dbReference type="Pfam" id="PF05977">
    <property type="entry name" value="MFS_3"/>
    <property type="match status" value="1"/>
</dbReference>
<feature type="transmembrane region" description="Helical" evidence="7">
    <location>
        <begin position="140"/>
        <end position="163"/>
    </location>
</feature>
<dbReference type="Proteomes" id="UP000463857">
    <property type="component" value="Chromosome"/>
</dbReference>
<dbReference type="SUPFAM" id="SSF103473">
    <property type="entry name" value="MFS general substrate transporter"/>
    <property type="match status" value="1"/>
</dbReference>
<dbReference type="Gene3D" id="1.20.1250.20">
    <property type="entry name" value="MFS general substrate transporter like domains"/>
    <property type="match status" value="1"/>
</dbReference>
<dbReference type="RefSeq" id="WP_159546597.1">
    <property type="nucleotide sequence ID" value="NZ_CP047156.1"/>
</dbReference>
<accession>A0A7L4YQX8</accession>
<dbReference type="InterPro" id="IPR020846">
    <property type="entry name" value="MFS_dom"/>
</dbReference>
<evidence type="ECO:0000259" key="8">
    <source>
        <dbReference type="PROSITE" id="PS50850"/>
    </source>
</evidence>
<dbReference type="GO" id="GO:0005886">
    <property type="term" value="C:plasma membrane"/>
    <property type="evidence" value="ECO:0007669"/>
    <property type="project" value="UniProtKB-SubCell"/>
</dbReference>
<feature type="transmembrane region" description="Helical" evidence="7">
    <location>
        <begin position="259"/>
        <end position="277"/>
    </location>
</feature>
<keyword evidence="5 7" id="KW-1133">Transmembrane helix</keyword>
<dbReference type="AlphaFoldDB" id="A0A7L4YQX8"/>
<keyword evidence="10" id="KW-1185">Reference proteome</keyword>
<name>A0A7L4YQX8_9ACTN</name>
<reference evidence="9 10" key="1">
    <citation type="journal article" date="2018" name="Int. J. Syst. Evol. Microbiol.">
        <title>Epidermidibacterium keratini gen. nov., sp. nov., a member of the family Sporichthyaceae, isolated from keratin epidermis.</title>
        <authorList>
            <person name="Lee D.G."/>
            <person name="Trujillo M.E."/>
            <person name="Kang S."/>
            <person name="Nam J.J."/>
            <person name="Kim Y.J."/>
        </authorList>
    </citation>
    <scope>NUCLEOTIDE SEQUENCE [LARGE SCALE GENOMIC DNA]</scope>
    <source>
        <strain evidence="9 10">EPI-7</strain>
    </source>
</reference>
<evidence type="ECO:0000313" key="9">
    <source>
        <dbReference type="EMBL" id="QHC01462.1"/>
    </source>
</evidence>
<feature type="transmembrane region" description="Helical" evidence="7">
    <location>
        <begin position="368"/>
        <end position="395"/>
    </location>
</feature>
<dbReference type="EMBL" id="CP047156">
    <property type="protein sequence ID" value="QHC01462.1"/>
    <property type="molecule type" value="Genomic_DNA"/>
</dbReference>
<dbReference type="PANTHER" id="PTHR23513:SF9">
    <property type="entry name" value="ENTEROBACTIN EXPORTER ENTS"/>
    <property type="match status" value="1"/>
</dbReference>
<proteinExistence type="predicted"/>
<evidence type="ECO:0000256" key="6">
    <source>
        <dbReference type="ARBA" id="ARBA00023136"/>
    </source>
</evidence>
<evidence type="ECO:0000256" key="3">
    <source>
        <dbReference type="ARBA" id="ARBA00022475"/>
    </source>
</evidence>
<dbReference type="InterPro" id="IPR036259">
    <property type="entry name" value="MFS_trans_sf"/>
</dbReference>
<organism evidence="9 10">
    <name type="scientific">Epidermidibacterium keratini</name>
    <dbReference type="NCBI Taxonomy" id="1891644"/>
    <lineage>
        <taxon>Bacteria</taxon>
        <taxon>Bacillati</taxon>
        <taxon>Actinomycetota</taxon>
        <taxon>Actinomycetes</taxon>
        <taxon>Sporichthyales</taxon>
        <taxon>Sporichthyaceae</taxon>
        <taxon>Epidermidibacterium</taxon>
    </lineage>
</organism>
<feature type="transmembrane region" description="Helical" evidence="7">
    <location>
        <begin position="20"/>
        <end position="43"/>
    </location>
</feature>
<evidence type="ECO:0000313" key="10">
    <source>
        <dbReference type="Proteomes" id="UP000463857"/>
    </source>
</evidence>
<keyword evidence="4 7" id="KW-0812">Transmembrane</keyword>